<evidence type="ECO:0000256" key="5">
    <source>
        <dbReference type="ARBA" id="ARBA00022840"/>
    </source>
</evidence>
<name>A0ABT1Y7P4_9FIRM</name>
<evidence type="ECO:0000256" key="4">
    <source>
        <dbReference type="ARBA" id="ARBA00022806"/>
    </source>
</evidence>
<keyword evidence="7" id="KW-0413">Isomerase</keyword>
<evidence type="ECO:0000256" key="3">
    <source>
        <dbReference type="ARBA" id="ARBA00022801"/>
    </source>
</evidence>
<evidence type="ECO:0000259" key="12">
    <source>
        <dbReference type="PROSITE" id="PS51198"/>
    </source>
</evidence>
<dbReference type="Pfam" id="PF21196">
    <property type="entry name" value="PcrA_UvrD_tudor"/>
    <property type="match status" value="1"/>
</dbReference>
<comment type="catalytic activity">
    <reaction evidence="9 11">
        <text>ATP + H2O = ADP + phosphate + H(+)</text>
        <dbReference type="Rhea" id="RHEA:13065"/>
        <dbReference type="ChEBI" id="CHEBI:15377"/>
        <dbReference type="ChEBI" id="CHEBI:15378"/>
        <dbReference type="ChEBI" id="CHEBI:30616"/>
        <dbReference type="ChEBI" id="CHEBI:43474"/>
        <dbReference type="ChEBI" id="CHEBI:456216"/>
        <dbReference type="EC" id="5.6.2.4"/>
    </reaction>
</comment>
<reference evidence="14 15" key="1">
    <citation type="submission" date="2022-08" db="EMBL/GenBank/DDBJ databases">
        <title>Proteogenomics of the novel Dehalobacterium formicoaceticum strain EZ94 highlights a key role of methyltransferases during anaerobic dichloromethane degradation.</title>
        <authorList>
            <person name="Wasmund K."/>
        </authorList>
    </citation>
    <scope>NUCLEOTIDE SEQUENCE [LARGE SCALE GENOMIC DNA]</scope>
    <source>
        <strain evidence="14 15">EZ94</strain>
    </source>
</reference>
<keyword evidence="6 11" id="KW-0238">DNA-binding</keyword>
<keyword evidence="5 10" id="KW-0067">ATP-binding</keyword>
<dbReference type="Gene3D" id="1.10.486.10">
    <property type="entry name" value="PCRA, domain 4"/>
    <property type="match status" value="1"/>
</dbReference>
<dbReference type="InterPro" id="IPR027417">
    <property type="entry name" value="P-loop_NTPase"/>
</dbReference>
<comment type="similarity">
    <text evidence="1 11">Belongs to the helicase family. UvrD subfamily.</text>
</comment>
<evidence type="ECO:0000313" key="15">
    <source>
        <dbReference type="Proteomes" id="UP001524944"/>
    </source>
</evidence>
<proteinExistence type="inferred from homology"/>
<evidence type="ECO:0000313" key="14">
    <source>
        <dbReference type="EMBL" id="MCR6546899.1"/>
    </source>
</evidence>
<dbReference type="CDD" id="cd18807">
    <property type="entry name" value="SF1_C_UvrD"/>
    <property type="match status" value="1"/>
</dbReference>
<dbReference type="CDD" id="cd17932">
    <property type="entry name" value="DEXQc_UvrD"/>
    <property type="match status" value="1"/>
</dbReference>
<dbReference type="Pfam" id="PF00580">
    <property type="entry name" value="UvrD-helicase"/>
    <property type="match status" value="1"/>
</dbReference>
<evidence type="ECO:0000256" key="2">
    <source>
        <dbReference type="ARBA" id="ARBA00022741"/>
    </source>
</evidence>
<dbReference type="EC" id="5.6.2.4" evidence="11"/>
<keyword evidence="4 10" id="KW-0347">Helicase</keyword>
<dbReference type="EMBL" id="JANPWE010000013">
    <property type="protein sequence ID" value="MCR6546899.1"/>
    <property type="molecule type" value="Genomic_DNA"/>
</dbReference>
<dbReference type="Gene3D" id="3.40.50.300">
    <property type="entry name" value="P-loop containing nucleotide triphosphate hydrolases"/>
    <property type="match status" value="2"/>
</dbReference>
<keyword evidence="3 10" id="KW-0378">Hydrolase</keyword>
<sequence length="719" mass="81822">MDLLTSLNPQQQEAVRCTEGPLLIMAGAGSGKTRVLVHRVAYLIEEKGVDPAQILAITFTNKAAREMRERIEKLVGNSSRRMWIGTFHATCVRILRQDIHHLGFHRNFVIYDDSDQQLLIKKCLKELNIDEKKFTPRGMAAAISNAKNKCWNPEKFGQMAGDFFETKAADVYKLYQRKLTENNALDFDDLIMKTVELFSKKPEVLRYYRHKFCYILVDEYQDTNHSQYRLIQMLAEGHENLCVVGDPDQSIYRWRGADIQNILDFEQDYQNAQVIRLEQNYRSTQNILNAANAVICHNMERKEKNLWTDQGAGAKIVYRVTEDERAEGAFVAETAYGLHVQEGISYQDCVVLYRTHAQSRALEDAFIKYKIPYRIYGGIKFYDRKEIKDTMAYLKVLSNPDDGVSLARIINEPKRGIGLASWEKVESYAAMKGITAFAALGELIEIPGLSARAIHALQGFYDFMKTLMEKKNHLFLTPLAEELWQRTGYINALKEDKSPEGESRLENLQEFLSVTAEFDQTAEEPTLENFLAQISLSTDLDSLREEDAAVTMMTLHTAKGLEFPVVFLVGLEEGVFPHGRAMLDEEEMEEERRLCYVGMTRAKERLYISRSYHRMLWGKSQYNGESRFLKEIPVELMDDGTGDRGTGDRPTSGNQKAILSAPGKAESLMNLGDKVQHAKFGVGVIVKTSGSGEDMEISVAFPEQGIKGFMIKYAPIKKI</sequence>
<accession>A0ABT1Y7P4</accession>
<dbReference type="InterPro" id="IPR000212">
    <property type="entry name" value="DNA_helicase_UvrD/REP"/>
</dbReference>
<feature type="domain" description="UvrD-like helicase C-terminal" evidence="13">
    <location>
        <begin position="285"/>
        <end position="560"/>
    </location>
</feature>
<dbReference type="PROSITE" id="PS51198">
    <property type="entry name" value="UVRD_HELICASE_ATP_BIND"/>
    <property type="match status" value="1"/>
</dbReference>
<dbReference type="GO" id="GO:0016787">
    <property type="term" value="F:hydrolase activity"/>
    <property type="evidence" value="ECO:0007669"/>
    <property type="project" value="UniProtKB-KW"/>
</dbReference>
<gene>
    <name evidence="14" type="primary">pcrA</name>
    <name evidence="14" type="ORF">NVS47_15500</name>
</gene>
<keyword evidence="2 10" id="KW-0547">Nucleotide-binding</keyword>
<dbReference type="GO" id="GO:0003678">
    <property type="term" value="F:DNA helicase activity"/>
    <property type="evidence" value="ECO:0007669"/>
    <property type="project" value="UniProtKB-EC"/>
</dbReference>
<dbReference type="InterPro" id="IPR013986">
    <property type="entry name" value="DExx_box_DNA_helicase_dom_sf"/>
</dbReference>
<feature type="binding site" evidence="10">
    <location>
        <begin position="26"/>
        <end position="33"/>
    </location>
    <ligand>
        <name>ATP</name>
        <dbReference type="ChEBI" id="CHEBI:30616"/>
    </ligand>
</feature>
<comment type="caution">
    <text evidence="14">The sequence shown here is derived from an EMBL/GenBank/DDBJ whole genome shotgun (WGS) entry which is preliminary data.</text>
</comment>
<dbReference type="Gene3D" id="1.10.10.160">
    <property type="match status" value="1"/>
</dbReference>
<evidence type="ECO:0000259" key="13">
    <source>
        <dbReference type="PROSITE" id="PS51217"/>
    </source>
</evidence>
<evidence type="ECO:0000256" key="1">
    <source>
        <dbReference type="ARBA" id="ARBA00009922"/>
    </source>
</evidence>
<dbReference type="InterPro" id="IPR014017">
    <property type="entry name" value="DNA_helicase_UvrD-like_C"/>
</dbReference>
<evidence type="ECO:0000256" key="7">
    <source>
        <dbReference type="ARBA" id="ARBA00023235"/>
    </source>
</evidence>
<evidence type="ECO:0000256" key="9">
    <source>
        <dbReference type="ARBA" id="ARBA00048988"/>
    </source>
</evidence>
<dbReference type="PROSITE" id="PS51217">
    <property type="entry name" value="UVRD_HELICASE_CTER"/>
    <property type="match status" value="1"/>
</dbReference>
<comment type="catalytic activity">
    <reaction evidence="8">
        <text>Couples ATP hydrolysis with the unwinding of duplex DNA by translocating in the 3'-5' direction.</text>
        <dbReference type="EC" id="5.6.2.4"/>
    </reaction>
</comment>
<dbReference type="SUPFAM" id="SSF52540">
    <property type="entry name" value="P-loop containing nucleoside triphosphate hydrolases"/>
    <property type="match status" value="1"/>
</dbReference>
<dbReference type="Proteomes" id="UP001524944">
    <property type="component" value="Unassembled WGS sequence"/>
</dbReference>
<keyword evidence="15" id="KW-1185">Reference proteome</keyword>
<dbReference type="InterPro" id="IPR014016">
    <property type="entry name" value="UvrD-like_ATP-bd"/>
</dbReference>
<evidence type="ECO:0000256" key="8">
    <source>
        <dbReference type="ARBA" id="ARBA00034617"/>
    </source>
</evidence>
<dbReference type="InterPro" id="IPR005751">
    <property type="entry name" value="ATP-dep_DNA_helicase_PcrA"/>
</dbReference>
<dbReference type="Pfam" id="PF13361">
    <property type="entry name" value="UvrD_C"/>
    <property type="match status" value="1"/>
</dbReference>
<dbReference type="NCBIfam" id="TIGR01073">
    <property type="entry name" value="pcrA"/>
    <property type="match status" value="1"/>
</dbReference>
<dbReference type="PANTHER" id="PTHR11070">
    <property type="entry name" value="UVRD / RECB / PCRA DNA HELICASE FAMILY MEMBER"/>
    <property type="match status" value="1"/>
</dbReference>
<protein>
    <recommendedName>
        <fullName evidence="11">ATP-dependent DNA helicase</fullName>
        <ecNumber evidence="11">5.6.2.4</ecNumber>
    </recommendedName>
</protein>
<evidence type="ECO:0000256" key="11">
    <source>
        <dbReference type="RuleBase" id="RU364053"/>
    </source>
</evidence>
<evidence type="ECO:0000256" key="6">
    <source>
        <dbReference type="ARBA" id="ARBA00023125"/>
    </source>
</evidence>
<evidence type="ECO:0000256" key="10">
    <source>
        <dbReference type="PROSITE-ProRule" id="PRU00560"/>
    </source>
</evidence>
<dbReference type="RefSeq" id="WP_089612250.1">
    <property type="nucleotide sequence ID" value="NZ_CP022121.1"/>
</dbReference>
<feature type="domain" description="UvrD-like helicase ATP-binding" evidence="12">
    <location>
        <begin position="5"/>
        <end position="284"/>
    </location>
</feature>
<organism evidence="14 15">
    <name type="scientific">Dehalobacterium formicoaceticum</name>
    <dbReference type="NCBI Taxonomy" id="51515"/>
    <lineage>
        <taxon>Bacteria</taxon>
        <taxon>Bacillati</taxon>
        <taxon>Bacillota</taxon>
        <taxon>Clostridia</taxon>
        <taxon>Eubacteriales</taxon>
        <taxon>Peptococcaceae</taxon>
        <taxon>Dehalobacterium</taxon>
    </lineage>
</organism>
<dbReference type="PANTHER" id="PTHR11070:SF2">
    <property type="entry name" value="ATP-DEPENDENT DNA HELICASE SRS2"/>
    <property type="match status" value="1"/>
</dbReference>